<dbReference type="EMBL" id="CAJNJA010040803">
    <property type="protein sequence ID" value="CAE7769366.1"/>
    <property type="molecule type" value="Genomic_DNA"/>
</dbReference>
<gene>
    <name evidence="2" type="ORF">SNEC2469_LOCUS22460</name>
</gene>
<accession>A0A812Y274</accession>
<dbReference type="Proteomes" id="UP000601435">
    <property type="component" value="Unassembled WGS sequence"/>
</dbReference>
<evidence type="ECO:0000313" key="3">
    <source>
        <dbReference type="Proteomes" id="UP000601435"/>
    </source>
</evidence>
<keyword evidence="3" id="KW-1185">Reference proteome</keyword>
<reference evidence="2" key="1">
    <citation type="submission" date="2021-02" db="EMBL/GenBank/DDBJ databases">
        <authorList>
            <person name="Dougan E. K."/>
            <person name="Rhodes N."/>
            <person name="Thang M."/>
            <person name="Chan C."/>
        </authorList>
    </citation>
    <scope>NUCLEOTIDE SEQUENCE</scope>
</reference>
<feature type="region of interest" description="Disordered" evidence="1">
    <location>
        <begin position="165"/>
        <end position="192"/>
    </location>
</feature>
<sequence>GAKGIARDMPRAMASAPASGRHFRCMFALCRRAAAGSPGLPLVSQLPLRAILRDWTFDGWQHDAAELTLKFLRGIGLFGGRWEARYMDAAGLQTPHCGAMPLLIEVTQQAFMHGLTDAPEMLVLIRRLPEVVRLPLRDGGHNGLFADGEMAVEGAEKWQLYKRVDGRGKGNTGGGDQLDGRGGHSYERTAPPRSCVGFAMPVA</sequence>
<feature type="compositionally biased region" description="Basic and acidic residues" evidence="1">
    <location>
        <begin position="178"/>
        <end position="187"/>
    </location>
</feature>
<evidence type="ECO:0000313" key="2">
    <source>
        <dbReference type="EMBL" id="CAE7769366.1"/>
    </source>
</evidence>
<comment type="caution">
    <text evidence="2">The sequence shown here is derived from an EMBL/GenBank/DDBJ whole genome shotgun (WGS) entry which is preliminary data.</text>
</comment>
<name>A0A812Y274_9DINO</name>
<evidence type="ECO:0000256" key="1">
    <source>
        <dbReference type="SAM" id="MobiDB-lite"/>
    </source>
</evidence>
<feature type="non-terminal residue" evidence="2">
    <location>
        <position position="1"/>
    </location>
</feature>
<dbReference type="OrthoDB" id="427064at2759"/>
<proteinExistence type="predicted"/>
<organism evidence="2 3">
    <name type="scientific">Symbiodinium necroappetens</name>
    <dbReference type="NCBI Taxonomy" id="1628268"/>
    <lineage>
        <taxon>Eukaryota</taxon>
        <taxon>Sar</taxon>
        <taxon>Alveolata</taxon>
        <taxon>Dinophyceae</taxon>
        <taxon>Suessiales</taxon>
        <taxon>Symbiodiniaceae</taxon>
        <taxon>Symbiodinium</taxon>
    </lineage>
</organism>
<protein>
    <submittedName>
        <fullName evidence="2">Uncharacterized protein</fullName>
    </submittedName>
</protein>
<dbReference type="AlphaFoldDB" id="A0A812Y274"/>